<comment type="caution">
    <text evidence="6">The sequence shown here is derived from an EMBL/GenBank/DDBJ whole genome shotgun (WGS) entry which is preliminary data.</text>
</comment>
<dbReference type="GO" id="GO:0005524">
    <property type="term" value="F:ATP binding"/>
    <property type="evidence" value="ECO:0007669"/>
    <property type="project" value="UniProtKB-KW"/>
</dbReference>
<organism evidence="6">
    <name type="scientific">marine sediment metagenome</name>
    <dbReference type="NCBI Taxonomy" id="412755"/>
    <lineage>
        <taxon>unclassified sequences</taxon>
        <taxon>metagenomes</taxon>
        <taxon>ecological metagenomes</taxon>
    </lineage>
</organism>
<dbReference type="Pfam" id="PF06733">
    <property type="entry name" value="DEAD_2"/>
    <property type="match status" value="1"/>
</dbReference>
<sequence>LDQLGRLGQWALDAPGGSRQDVPFSVSESVWSRVRAERGSCAGRQCRHFERCHFQLARQRMRKANLLVVNHALLLSDLALRRRSPDGAAELLGKYDLLVLDEAHTLETVASDHFGASISSGGVGSLLRELYNPRTDWGLLALALIAAAIAAFAWWDMRQPPRG</sequence>
<name>A0A0F9DWC1_9ZZZZ</name>
<evidence type="ECO:0000256" key="4">
    <source>
        <dbReference type="SAM" id="Phobius"/>
    </source>
</evidence>
<dbReference type="GO" id="GO:0003678">
    <property type="term" value="F:DNA helicase activity"/>
    <property type="evidence" value="ECO:0007669"/>
    <property type="project" value="InterPro"/>
</dbReference>
<keyword evidence="2" id="KW-0378">Hydrolase</keyword>
<evidence type="ECO:0000256" key="2">
    <source>
        <dbReference type="ARBA" id="ARBA00022801"/>
    </source>
</evidence>
<keyword evidence="1" id="KW-0547">Nucleotide-binding</keyword>
<dbReference type="InterPro" id="IPR010614">
    <property type="entry name" value="RAD3-like_helicase_DEAD"/>
</dbReference>
<dbReference type="PROSITE" id="PS51193">
    <property type="entry name" value="HELICASE_ATP_BIND_2"/>
    <property type="match status" value="1"/>
</dbReference>
<evidence type="ECO:0000256" key="3">
    <source>
        <dbReference type="ARBA" id="ARBA00022840"/>
    </source>
</evidence>
<keyword evidence="4" id="KW-1133">Transmembrane helix</keyword>
<gene>
    <name evidence="6" type="ORF">LCGC14_2148840</name>
</gene>
<keyword evidence="4" id="KW-0812">Transmembrane</keyword>
<reference evidence="6" key="1">
    <citation type="journal article" date="2015" name="Nature">
        <title>Complex archaea that bridge the gap between prokaryotes and eukaryotes.</title>
        <authorList>
            <person name="Spang A."/>
            <person name="Saw J.H."/>
            <person name="Jorgensen S.L."/>
            <person name="Zaremba-Niedzwiedzka K."/>
            <person name="Martijn J."/>
            <person name="Lind A.E."/>
            <person name="van Eijk R."/>
            <person name="Schleper C."/>
            <person name="Guy L."/>
            <person name="Ettema T.J."/>
        </authorList>
    </citation>
    <scope>NUCLEOTIDE SEQUENCE</scope>
</reference>
<evidence type="ECO:0000259" key="5">
    <source>
        <dbReference type="PROSITE" id="PS51193"/>
    </source>
</evidence>
<evidence type="ECO:0000313" key="6">
    <source>
        <dbReference type="EMBL" id="KKL66054.1"/>
    </source>
</evidence>
<dbReference type="SUPFAM" id="SSF52540">
    <property type="entry name" value="P-loop containing nucleoside triphosphate hydrolases"/>
    <property type="match status" value="1"/>
</dbReference>
<accession>A0A0F9DWC1</accession>
<dbReference type="EMBL" id="LAZR01027327">
    <property type="protein sequence ID" value="KKL66054.1"/>
    <property type="molecule type" value="Genomic_DNA"/>
</dbReference>
<feature type="domain" description="Helicase ATP-binding" evidence="5">
    <location>
        <begin position="1"/>
        <end position="147"/>
    </location>
</feature>
<dbReference type="AlphaFoldDB" id="A0A0F9DWC1"/>
<feature type="transmembrane region" description="Helical" evidence="4">
    <location>
        <begin position="137"/>
        <end position="155"/>
    </location>
</feature>
<keyword evidence="3" id="KW-0067">ATP-binding</keyword>
<evidence type="ECO:0000256" key="1">
    <source>
        <dbReference type="ARBA" id="ARBA00022741"/>
    </source>
</evidence>
<dbReference type="Gene3D" id="3.40.50.300">
    <property type="entry name" value="P-loop containing nucleotide triphosphate hydrolases"/>
    <property type="match status" value="1"/>
</dbReference>
<feature type="non-terminal residue" evidence="6">
    <location>
        <position position="1"/>
    </location>
</feature>
<dbReference type="GO" id="GO:0003677">
    <property type="term" value="F:DNA binding"/>
    <property type="evidence" value="ECO:0007669"/>
    <property type="project" value="InterPro"/>
</dbReference>
<dbReference type="GO" id="GO:0016787">
    <property type="term" value="F:hydrolase activity"/>
    <property type="evidence" value="ECO:0007669"/>
    <property type="project" value="UniProtKB-KW"/>
</dbReference>
<proteinExistence type="predicted"/>
<dbReference type="InterPro" id="IPR027417">
    <property type="entry name" value="P-loop_NTPase"/>
</dbReference>
<dbReference type="InterPro" id="IPR014013">
    <property type="entry name" value="Helic_SF1/SF2_ATP-bd_DinG/Rad3"/>
</dbReference>
<protein>
    <recommendedName>
        <fullName evidence="5">Helicase ATP-binding domain-containing protein</fullName>
    </recommendedName>
</protein>
<keyword evidence="4" id="KW-0472">Membrane</keyword>